<comment type="caution">
    <text evidence="2">The sequence shown here is derived from an EMBL/GenBank/DDBJ whole genome shotgun (WGS) entry which is preliminary data.</text>
</comment>
<sequence length="126" mass="13813">LGPAVRGRGRRGRGPPLVPSSARSCSRVQGRREGPDEGLHGRPKRRPRRQIPAQQRRGNGRRDRGVEHRPAELHRRTGRDGGGQLQPEGLPGWARRGRPVGDEDVGEGGDVRGLSLRRCAGSKFII</sequence>
<accession>K0T111</accession>
<feature type="non-terminal residue" evidence="2">
    <location>
        <position position="1"/>
    </location>
</feature>
<proteinExistence type="predicted"/>
<keyword evidence="3" id="KW-1185">Reference proteome</keyword>
<feature type="compositionally biased region" description="Basic and acidic residues" evidence="1">
    <location>
        <begin position="30"/>
        <end position="40"/>
    </location>
</feature>
<protein>
    <submittedName>
        <fullName evidence="2">Uncharacterized protein</fullName>
    </submittedName>
</protein>
<dbReference type="Proteomes" id="UP000266841">
    <property type="component" value="Unassembled WGS sequence"/>
</dbReference>
<reference evidence="2 3" key="1">
    <citation type="journal article" date="2012" name="Genome Biol.">
        <title>Genome and low-iron response of an oceanic diatom adapted to chronic iron limitation.</title>
        <authorList>
            <person name="Lommer M."/>
            <person name="Specht M."/>
            <person name="Roy A.S."/>
            <person name="Kraemer L."/>
            <person name="Andreson R."/>
            <person name="Gutowska M.A."/>
            <person name="Wolf J."/>
            <person name="Bergner S.V."/>
            <person name="Schilhabel M.B."/>
            <person name="Klostermeier U.C."/>
            <person name="Beiko R.G."/>
            <person name="Rosenstiel P."/>
            <person name="Hippler M."/>
            <person name="Laroche J."/>
        </authorList>
    </citation>
    <scope>NUCLEOTIDE SEQUENCE [LARGE SCALE GENOMIC DNA]</scope>
    <source>
        <strain evidence="2 3">CCMP1005</strain>
    </source>
</reference>
<dbReference type="EMBL" id="AGNL01006050">
    <property type="protein sequence ID" value="EJK72308.1"/>
    <property type="molecule type" value="Genomic_DNA"/>
</dbReference>
<organism evidence="2 3">
    <name type="scientific">Thalassiosira oceanica</name>
    <name type="common">Marine diatom</name>
    <dbReference type="NCBI Taxonomy" id="159749"/>
    <lineage>
        <taxon>Eukaryota</taxon>
        <taxon>Sar</taxon>
        <taxon>Stramenopiles</taxon>
        <taxon>Ochrophyta</taxon>
        <taxon>Bacillariophyta</taxon>
        <taxon>Coscinodiscophyceae</taxon>
        <taxon>Thalassiosirophycidae</taxon>
        <taxon>Thalassiosirales</taxon>
        <taxon>Thalassiosiraceae</taxon>
        <taxon>Thalassiosira</taxon>
    </lineage>
</organism>
<evidence type="ECO:0000313" key="3">
    <source>
        <dbReference type="Proteomes" id="UP000266841"/>
    </source>
</evidence>
<feature type="compositionally biased region" description="Basic and acidic residues" evidence="1">
    <location>
        <begin position="60"/>
        <end position="79"/>
    </location>
</feature>
<gene>
    <name evidence="2" type="ORF">THAOC_06171</name>
</gene>
<dbReference type="AlphaFoldDB" id="K0T111"/>
<feature type="region of interest" description="Disordered" evidence="1">
    <location>
        <begin position="1"/>
        <end position="113"/>
    </location>
</feature>
<evidence type="ECO:0000313" key="2">
    <source>
        <dbReference type="EMBL" id="EJK72308.1"/>
    </source>
</evidence>
<name>K0T111_THAOC</name>
<evidence type="ECO:0000256" key="1">
    <source>
        <dbReference type="SAM" id="MobiDB-lite"/>
    </source>
</evidence>